<protein>
    <submittedName>
        <fullName evidence="2">Uncharacterized protein</fullName>
    </submittedName>
</protein>
<keyword evidence="3" id="KW-1185">Reference proteome</keyword>
<evidence type="ECO:0000313" key="2">
    <source>
        <dbReference type="EMBL" id="KAH3725530.1"/>
    </source>
</evidence>
<feature type="compositionally biased region" description="Basic and acidic residues" evidence="1">
    <location>
        <begin position="175"/>
        <end position="196"/>
    </location>
</feature>
<comment type="caution">
    <text evidence="2">The sequence shown here is derived from an EMBL/GenBank/DDBJ whole genome shotgun (WGS) entry which is preliminary data.</text>
</comment>
<dbReference type="EMBL" id="JAIWYP010000012">
    <property type="protein sequence ID" value="KAH3725530.1"/>
    <property type="molecule type" value="Genomic_DNA"/>
</dbReference>
<dbReference type="AlphaFoldDB" id="A0A9D4HNX7"/>
<dbReference type="Proteomes" id="UP000828390">
    <property type="component" value="Unassembled WGS sequence"/>
</dbReference>
<evidence type="ECO:0000256" key="1">
    <source>
        <dbReference type="SAM" id="MobiDB-lite"/>
    </source>
</evidence>
<proteinExistence type="predicted"/>
<sequence length="277" mass="30639">MDSARVGIVEARRIGRRIVARSQGPPRCRAILVTFTDLRDVNAIMDNAKLLRGTSFGISRDYPREISDARKQLWPEFKAARDKYGAQNVKLVFPAALMIRGETVNNFFPDWHSTLRGSRNADVTAHVEQRFQQLTTCLPPQAAKECVDAHQVTQESGVKARSEQRHNQFPSGISHELRESCVEPGKHTQEPEHIDSASDGSDQETTPEAQRSANTNSGDASHASKGKRPARVTNSEPGYLMKVHPAMPSMSSKSPTNRTEDKAPSDSNINLIQSSIV</sequence>
<organism evidence="2 3">
    <name type="scientific">Dreissena polymorpha</name>
    <name type="common">Zebra mussel</name>
    <name type="synonym">Mytilus polymorpha</name>
    <dbReference type="NCBI Taxonomy" id="45954"/>
    <lineage>
        <taxon>Eukaryota</taxon>
        <taxon>Metazoa</taxon>
        <taxon>Spiralia</taxon>
        <taxon>Lophotrochozoa</taxon>
        <taxon>Mollusca</taxon>
        <taxon>Bivalvia</taxon>
        <taxon>Autobranchia</taxon>
        <taxon>Heteroconchia</taxon>
        <taxon>Euheterodonta</taxon>
        <taxon>Imparidentia</taxon>
        <taxon>Neoheterodontei</taxon>
        <taxon>Myida</taxon>
        <taxon>Dreissenoidea</taxon>
        <taxon>Dreissenidae</taxon>
        <taxon>Dreissena</taxon>
    </lineage>
</organism>
<evidence type="ECO:0000313" key="3">
    <source>
        <dbReference type="Proteomes" id="UP000828390"/>
    </source>
</evidence>
<accession>A0A9D4HNX7</accession>
<feature type="compositionally biased region" description="Polar residues" evidence="1">
    <location>
        <begin position="198"/>
        <end position="219"/>
    </location>
</feature>
<feature type="region of interest" description="Disordered" evidence="1">
    <location>
        <begin position="156"/>
        <end position="277"/>
    </location>
</feature>
<reference evidence="2" key="1">
    <citation type="journal article" date="2019" name="bioRxiv">
        <title>The Genome of the Zebra Mussel, Dreissena polymorpha: A Resource for Invasive Species Research.</title>
        <authorList>
            <person name="McCartney M.A."/>
            <person name="Auch B."/>
            <person name="Kono T."/>
            <person name="Mallez S."/>
            <person name="Zhang Y."/>
            <person name="Obille A."/>
            <person name="Becker A."/>
            <person name="Abrahante J.E."/>
            <person name="Garbe J."/>
            <person name="Badalamenti J.P."/>
            <person name="Herman A."/>
            <person name="Mangelson H."/>
            <person name="Liachko I."/>
            <person name="Sullivan S."/>
            <person name="Sone E.D."/>
            <person name="Koren S."/>
            <person name="Silverstein K.A.T."/>
            <person name="Beckman K.B."/>
            <person name="Gohl D.M."/>
        </authorList>
    </citation>
    <scope>NUCLEOTIDE SEQUENCE</scope>
    <source>
        <strain evidence="2">Duluth1</strain>
        <tissue evidence="2">Whole animal</tissue>
    </source>
</reference>
<gene>
    <name evidence="2" type="ORF">DPMN_051375</name>
</gene>
<reference evidence="2" key="2">
    <citation type="submission" date="2020-11" db="EMBL/GenBank/DDBJ databases">
        <authorList>
            <person name="McCartney M.A."/>
            <person name="Auch B."/>
            <person name="Kono T."/>
            <person name="Mallez S."/>
            <person name="Becker A."/>
            <person name="Gohl D.M."/>
            <person name="Silverstein K.A.T."/>
            <person name="Koren S."/>
            <person name="Bechman K.B."/>
            <person name="Herman A."/>
            <person name="Abrahante J.E."/>
            <person name="Garbe J."/>
        </authorList>
    </citation>
    <scope>NUCLEOTIDE SEQUENCE</scope>
    <source>
        <strain evidence="2">Duluth1</strain>
        <tissue evidence="2">Whole animal</tissue>
    </source>
</reference>
<name>A0A9D4HNX7_DREPO</name>
<feature type="compositionally biased region" description="Polar residues" evidence="1">
    <location>
        <begin position="265"/>
        <end position="277"/>
    </location>
</feature>